<accession>A0ABD5FF55</accession>
<evidence type="ECO:0000313" key="3">
    <source>
        <dbReference type="Proteomes" id="UP001264335"/>
    </source>
</evidence>
<sequence>MEKNNQLRALQLLELEALTELRSFCKKNKMDFFLRGGSVMGAVKYKGFVPWDDDADIAIPRKDYDRLIELTSKTKWSTNFYILSYKENPEIHCYFPRVLLKEEVRKKRGLPKNNKLGLTVIDILPIDGTPNSSIKRNIYYFLTYMYRALAGVWTMDVEETVNMHDSKKRMILKFLRKVRVNKLYSQVSIYNKLDKLYKKYSIEKSNYIGTITGSLYKKEILSKEFWGNGVEMDFENQRFLVPSYYDEYLKQLYGENYMIYTPSSEEQYAKKHVK</sequence>
<comment type="caution">
    <text evidence="2">The sequence shown here is derived from an EMBL/GenBank/DDBJ whole genome shotgun (WGS) entry which is preliminary data.</text>
</comment>
<evidence type="ECO:0000259" key="1">
    <source>
        <dbReference type="Pfam" id="PF04991"/>
    </source>
</evidence>
<name>A0ABD5FF55_ENTAV</name>
<protein>
    <submittedName>
        <fullName evidence="2">LicD family protein</fullName>
    </submittedName>
</protein>
<dbReference type="Proteomes" id="UP001264335">
    <property type="component" value="Unassembled WGS sequence"/>
</dbReference>
<dbReference type="PANTHER" id="PTHR43404">
    <property type="entry name" value="LIPOPOLYSACCHARIDE CHOLINEPHOSPHOTRANSFERASE LICD"/>
    <property type="match status" value="1"/>
</dbReference>
<dbReference type="RefSeq" id="WP_161169317.1">
    <property type="nucleotide sequence ID" value="NZ_JARPWT010000001.1"/>
</dbReference>
<gene>
    <name evidence="2" type="ORF">P7D79_21770</name>
</gene>
<feature type="domain" description="LicD/FKTN/FKRP nucleotidyltransferase" evidence="1">
    <location>
        <begin position="25"/>
        <end position="254"/>
    </location>
</feature>
<dbReference type="GO" id="GO:0009100">
    <property type="term" value="P:glycoprotein metabolic process"/>
    <property type="evidence" value="ECO:0007669"/>
    <property type="project" value="UniProtKB-ARBA"/>
</dbReference>
<dbReference type="AlphaFoldDB" id="A0ABD5FF55"/>
<evidence type="ECO:0000313" key="2">
    <source>
        <dbReference type="EMBL" id="MDT2516853.1"/>
    </source>
</evidence>
<reference evidence="2 3" key="1">
    <citation type="submission" date="2023-03" db="EMBL/GenBank/DDBJ databases">
        <authorList>
            <person name="Shen W."/>
            <person name="Cai J."/>
        </authorList>
    </citation>
    <scope>NUCLEOTIDE SEQUENCE [LARGE SCALE GENOMIC DNA]</scope>
    <source>
        <strain evidence="2 3">Y2</strain>
    </source>
</reference>
<dbReference type="InterPro" id="IPR007074">
    <property type="entry name" value="LicD/FKTN/FKRP_NTP_transf"/>
</dbReference>
<dbReference type="InterPro" id="IPR052942">
    <property type="entry name" value="LPS_cholinephosphotransferase"/>
</dbReference>
<proteinExistence type="predicted"/>
<dbReference type="Pfam" id="PF04991">
    <property type="entry name" value="LicD"/>
    <property type="match status" value="1"/>
</dbReference>
<dbReference type="EMBL" id="JARPWY010000111">
    <property type="protein sequence ID" value="MDT2516853.1"/>
    <property type="molecule type" value="Genomic_DNA"/>
</dbReference>
<organism evidence="2 3">
    <name type="scientific">Enterococcus avium</name>
    <name type="common">Streptococcus avium</name>
    <dbReference type="NCBI Taxonomy" id="33945"/>
    <lineage>
        <taxon>Bacteria</taxon>
        <taxon>Bacillati</taxon>
        <taxon>Bacillota</taxon>
        <taxon>Bacilli</taxon>
        <taxon>Lactobacillales</taxon>
        <taxon>Enterococcaceae</taxon>
        <taxon>Enterococcus</taxon>
    </lineage>
</organism>
<dbReference type="PANTHER" id="PTHR43404:SF2">
    <property type="entry name" value="LIPOPOLYSACCHARIDE CHOLINEPHOSPHOTRANSFERASE LICD"/>
    <property type="match status" value="1"/>
</dbReference>